<keyword evidence="3" id="KW-1185">Reference proteome</keyword>
<dbReference type="Pfam" id="PF07883">
    <property type="entry name" value="Cupin_2"/>
    <property type="match status" value="1"/>
</dbReference>
<dbReference type="EMBL" id="AP026867">
    <property type="protein sequence ID" value="BDS10440.1"/>
    <property type="molecule type" value="Genomic_DNA"/>
</dbReference>
<evidence type="ECO:0000259" key="1">
    <source>
        <dbReference type="Pfam" id="PF07883"/>
    </source>
</evidence>
<reference evidence="2" key="1">
    <citation type="submission" date="2022-09" db="EMBL/GenBank/DDBJ databases">
        <title>Aureispira anguillicida sp. nov., isolated from Leptocephalus of Japanese eel Anguilla japonica.</title>
        <authorList>
            <person name="Yuasa K."/>
            <person name="Mekata T."/>
            <person name="Ikunari K."/>
        </authorList>
    </citation>
    <scope>NUCLEOTIDE SEQUENCE</scope>
    <source>
        <strain evidence="2">EL160426</strain>
    </source>
</reference>
<evidence type="ECO:0000313" key="3">
    <source>
        <dbReference type="Proteomes" id="UP001060919"/>
    </source>
</evidence>
<dbReference type="CDD" id="cd02208">
    <property type="entry name" value="cupin_RmlC-like"/>
    <property type="match status" value="1"/>
</dbReference>
<accession>A0A915YC99</accession>
<dbReference type="InterPro" id="IPR014710">
    <property type="entry name" value="RmlC-like_jellyroll"/>
</dbReference>
<protein>
    <submittedName>
        <fullName evidence="2">Cupin domain-containing protein</fullName>
    </submittedName>
</protein>
<name>A0A915YC99_9BACT</name>
<dbReference type="AlphaFoldDB" id="A0A915YC99"/>
<feature type="domain" description="Cupin type-2" evidence="1">
    <location>
        <begin position="42"/>
        <end position="109"/>
    </location>
</feature>
<gene>
    <name evidence="2" type="ORF">AsAng_0011480</name>
</gene>
<dbReference type="Proteomes" id="UP001060919">
    <property type="component" value="Chromosome"/>
</dbReference>
<sequence>MENVTVKDVLRLPGEGEKTASDMVIKARTADLAGDFSVMEGTIYPNELLAPHTHEYEAQLVYIITGELEFEVGGKDGLRFTAPAGSYIIKPRGIMHAFWNKKEVESRYIELSGKEHFEEFVDSKSKGDLHAIIHSKDHGMTTHMTDTLRLMKTHNLKGLSMMEFPSLPKLPDWFRNLLPKKEKV</sequence>
<dbReference type="RefSeq" id="WP_264791751.1">
    <property type="nucleotide sequence ID" value="NZ_AP026867.1"/>
</dbReference>
<dbReference type="KEGG" id="aup:AsAng_0011480"/>
<dbReference type="InterPro" id="IPR013096">
    <property type="entry name" value="Cupin_2"/>
</dbReference>
<proteinExistence type="predicted"/>
<dbReference type="InterPro" id="IPR011051">
    <property type="entry name" value="RmlC_Cupin_sf"/>
</dbReference>
<dbReference type="SUPFAM" id="SSF51182">
    <property type="entry name" value="RmlC-like cupins"/>
    <property type="match status" value="1"/>
</dbReference>
<dbReference type="Gene3D" id="2.60.120.10">
    <property type="entry name" value="Jelly Rolls"/>
    <property type="match status" value="1"/>
</dbReference>
<organism evidence="2 3">
    <name type="scientific">Aureispira anguillae</name>
    <dbReference type="NCBI Taxonomy" id="2864201"/>
    <lineage>
        <taxon>Bacteria</taxon>
        <taxon>Pseudomonadati</taxon>
        <taxon>Bacteroidota</taxon>
        <taxon>Saprospiria</taxon>
        <taxon>Saprospirales</taxon>
        <taxon>Saprospiraceae</taxon>
        <taxon>Aureispira</taxon>
    </lineage>
</organism>
<evidence type="ECO:0000313" key="2">
    <source>
        <dbReference type="EMBL" id="BDS10440.1"/>
    </source>
</evidence>